<comment type="function">
    <text evidence="5">Component of the elongator complex which is required for multiple tRNA modifications, including mcm5U (5-methoxycarbonylmethyl uridine), mcm5s2U (5-methoxycarbonylmethyl-2-thiouridine), and ncm5U (5-carbamoylmethyl uridine). The elongator complex catalyzes formation of carboxymethyluridine in the wobble base at position 34 in tRNAs.</text>
</comment>
<dbReference type="InParanoid" id="A0A067R977"/>
<protein>
    <recommendedName>
        <fullName evidence="5">Elongator complex protein 1</fullName>
    </recommendedName>
</protein>
<keyword evidence="3 5" id="KW-0963">Cytoplasm</keyword>
<dbReference type="EMBL" id="KK852805">
    <property type="protein sequence ID" value="KDR16130.1"/>
    <property type="molecule type" value="Genomic_DNA"/>
</dbReference>
<dbReference type="PANTHER" id="PTHR12747">
    <property type="entry name" value="ELONGATOR COMPLEX PROTEIN 1"/>
    <property type="match status" value="1"/>
</dbReference>
<dbReference type="FunCoup" id="A0A067R977">
    <property type="interactions" value="1654"/>
</dbReference>
<name>A0A067R977_ZOONE</name>
<dbReference type="GO" id="GO:0002926">
    <property type="term" value="P:tRNA wobble base 5-methoxycarbonylmethyl-2-thiouridinylation"/>
    <property type="evidence" value="ECO:0007669"/>
    <property type="project" value="TreeGrafter"/>
</dbReference>
<dbReference type="InterPro" id="IPR056165">
    <property type="entry name" value="Beta-prop_ELP1_2nd"/>
</dbReference>
<keyword evidence="5" id="KW-0539">Nucleus</keyword>
<dbReference type="STRING" id="136037.A0A067R977"/>
<evidence type="ECO:0000256" key="1">
    <source>
        <dbReference type="ARBA" id="ARBA00005043"/>
    </source>
</evidence>
<evidence type="ECO:0000256" key="3">
    <source>
        <dbReference type="ARBA" id="ARBA00022490"/>
    </source>
</evidence>
<dbReference type="GO" id="GO:0000049">
    <property type="term" value="F:tRNA binding"/>
    <property type="evidence" value="ECO:0007669"/>
    <property type="project" value="TreeGrafter"/>
</dbReference>
<dbReference type="Pfam" id="PF23878">
    <property type="entry name" value="TPR_ELP1"/>
    <property type="match status" value="1"/>
</dbReference>
<dbReference type="InterPro" id="IPR056166">
    <property type="entry name" value="TPR_ELP1"/>
</dbReference>
<dbReference type="Proteomes" id="UP000027135">
    <property type="component" value="Unassembled WGS sequence"/>
</dbReference>
<evidence type="ECO:0000259" key="9">
    <source>
        <dbReference type="Pfam" id="PF23878"/>
    </source>
</evidence>
<evidence type="ECO:0000313" key="13">
    <source>
        <dbReference type="Proteomes" id="UP000027135"/>
    </source>
</evidence>
<dbReference type="PANTHER" id="PTHR12747:SF0">
    <property type="entry name" value="ELONGATOR COMPLEX PROTEIN 1"/>
    <property type="match status" value="1"/>
</dbReference>
<dbReference type="eggNOG" id="KOG1920">
    <property type="taxonomic scope" value="Eukaryota"/>
</dbReference>
<comment type="subcellular location">
    <subcellularLocation>
        <location evidence="5">Cytoplasm</location>
    </subcellularLocation>
    <subcellularLocation>
        <location evidence="5">Nucleus</location>
    </subcellularLocation>
</comment>
<dbReference type="Pfam" id="PF23936">
    <property type="entry name" value="HB_ELP1"/>
    <property type="match status" value="1"/>
</dbReference>
<keyword evidence="4" id="KW-0819">tRNA processing</keyword>
<evidence type="ECO:0000259" key="10">
    <source>
        <dbReference type="Pfam" id="PF23925"/>
    </source>
</evidence>
<evidence type="ECO:0000313" key="12">
    <source>
        <dbReference type="EMBL" id="KDR16130.1"/>
    </source>
</evidence>
<dbReference type="SUPFAM" id="SSF82171">
    <property type="entry name" value="DPP6 N-terminal domain-like"/>
    <property type="match status" value="1"/>
</dbReference>
<dbReference type="InterPro" id="IPR006849">
    <property type="entry name" value="Elp1"/>
</dbReference>
<dbReference type="InterPro" id="IPR056164">
    <property type="entry name" value="Beta-prop_ELP1_1st"/>
</dbReference>
<feature type="domain" description="ELP1 three-helical bundle" evidence="11">
    <location>
        <begin position="1060"/>
        <end position="1228"/>
    </location>
</feature>
<evidence type="ECO:0000259" key="11">
    <source>
        <dbReference type="Pfam" id="PF23936"/>
    </source>
</evidence>
<feature type="region of interest" description="Disordered" evidence="6">
    <location>
        <begin position="1134"/>
        <end position="1159"/>
    </location>
</feature>
<comment type="pathway">
    <text evidence="1">tRNA modification; 5-methoxycarbonylmethyl-2-thiouridine-tRNA biosynthesis.</text>
</comment>
<comment type="similarity">
    <text evidence="2 5">Belongs to the ELP1/IKA1 family.</text>
</comment>
<accession>A0A067R977</accession>
<dbReference type="GO" id="GO:0005829">
    <property type="term" value="C:cytosol"/>
    <property type="evidence" value="ECO:0007669"/>
    <property type="project" value="TreeGrafter"/>
</dbReference>
<evidence type="ECO:0000259" key="8">
    <source>
        <dbReference type="Pfam" id="PF23797"/>
    </source>
</evidence>
<reference evidence="12 13" key="1">
    <citation type="journal article" date="2014" name="Nat. Commun.">
        <title>Molecular traces of alternative social organization in a termite genome.</title>
        <authorList>
            <person name="Terrapon N."/>
            <person name="Li C."/>
            <person name="Robertson H.M."/>
            <person name="Ji L."/>
            <person name="Meng X."/>
            <person name="Booth W."/>
            <person name="Chen Z."/>
            <person name="Childers C.P."/>
            <person name="Glastad K.M."/>
            <person name="Gokhale K."/>
            <person name="Gowin J."/>
            <person name="Gronenberg W."/>
            <person name="Hermansen R.A."/>
            <person name="Hu H."/>
            <person name="Hunt B.G."/>
            <person name="Huylmans A.K."/>
            <person name="Khalil S.M."/>
            <person name="Mitchell R.D."/>
            <person name="Munoz-Torres M.C."/>
            <person name="Mustard J.A."/>
            <person name="Pan H."/>
            <person name="Reese J.T."/>
            <person name="Scharf M.E."/>
            <person name="Sun F."/>
            <person name="Vogel H."/>
            <person name="Xiao J."/>
            <person name="Yang W."/>
            <person name="Yang Z."/>
            <person name="Yang Z."/>
            <person name="Zhou J."/>
            <person name="Zhu J."/>
            <person name="Brent C.S."/>
            <person name="Elsik C.G."/>
            <person name="Goodisman M.A."/>
            <person name="Liberles D.A."/>
            <person name="Roe R.M."/>
            <person name="Vargo E.L."/>
            <person name="Vilcinskas A."/>
            <person name="Wang J."/>
            <person name="Bornberg-Bauer E."/>
            <person name="Korb J."/>
            <person name="Zhang G."/>
            <person name="Liebig J."/>
        </authorList>
    </citation>
    <scope>NUCLEOTIDE SEQUENCE [LARGE SCALE GENOMIC DNA]</scope>
    <source>
        <tissue evidence="12">Whole organism</tissue>
    </source>
</reference>
<dbReference type="Pfam" id="PF23925">
    <property type="entry name" value="A-sol_ELP1"/>
    <property type="match status" value="1"/>
</dbReference>
<keyword evidence="13" id="KW-1185">Reference proteome</keyword>
<evidence type="ECO:0000256" key="5">
    <source>
        <dbReference type="PIRNR" id="PIRNR017233"/>
    </source>
</evidence>
<dbReference type="InterPro" id="IPR056169">
    <property type="entry name" value="HB_ELP1"/>
</dbReference>
<dbReference type="Pfam" id="PF04762">
    <property type="entry name" value="Beta-prop_ELP1_1st"/>
    <property type="match status" value="1"/>
</dbReference>
<dbReference type="PIRSF" id="PIRSF017233">
    <property type="entry name" value="IKAP"/>
    <property type="match status" value="1"/>
</dbReference>
<organism evidence="12 13">
    <name type="scientific">Zootermopsis nevadensis</name>
    <name type="common">Dampwood termite</name>
    <dbReference type="NCBI Taxonomy" id="136037"/>
    <lineage>
        <taxon>Eukaryota</taxon>
        <taxon>Metazoa</taxon>
        <taxon>Ecdysozoa</taxon>
        <taxon>Arthropoda</taxon>
        <taxon>Hexapoda</taxon>
        <taxon>Insecta</taxon>
        <taxon>Pterygota</taxon>
        <taxon>Neoptera</taxon>
        <taxon>Polyneoptera</taxon>
        <taxon>Dictyoptera</taxon>
        <taxon>Blattodea</taxon>
        <taxon>Blattoidea</taxon>
        <taxon>Termitoidae</taxon>
        <taxon>Termopsidae</taxon>
        <taxon>Zootermopsis</taxon>
    </lineage>
</organism>
<sequence>MKNLFLHYHSRNEFPTVSSIECFCVSAHSEEVYVCSNNIIYKLSVTSGLLKTLFSLHEYYDTVIPAVIHISFNSITESLYLAFKNGDVLTFESSSKEIQCVGCVESGLKTVQWSPDQEVIVMVTGKDTVILMTGNFDPVTEVDLHQSGFGEKQFITVGWGKKETQFHGSEGKAAAYAIPKSLEHLPVLDDGQPQISWKGDGSLFAVSTVRPEANSRKILIFSRDAVLQYTSEPTAGLEEAMSWQPSGSLIAVSQRFPNKHVIAFFEKNGLRHGEFSLPFAQNECKIHNLSWNSESSILAVWCEYITGKTCLQLWTVNNYHWYLKQCVNFSAEKKLLGIEWDMLHRNRLHIMCEGLCYMCYDWKWITNCSQGSTKADGAFVAVIDGAKILLTSFRHAVIPPPLCGQTLQVSVPVNCIMFAPCKKVNNSCITDRADDNKINSNTLCTILTDGSVVVFSESSSTKCHVQLAACNLNGENAAELHHWLWMTEDTFLCCRTHGSVSYLVEISVDLNAGKMNVRKEIHTNGIVVSIVLIPDGSGAVVQLADGILFLYKFDQDKLVQYSKVPEACETLQVTLIDGKDVLLGLSNRNRLYVDGQEVANNVTSLVVHSEFILLTTLRHMLLCVQLNLKGLQSLIKGQCSPGRHIERGARLVTSVAGDTSVILQMPRGNLECIQPRPLTLHVATVYLDSGQYGAAFKLLRKQRINLNLLCDHQPTEFLANIDFVVDELKDPTWLSLLLSELQEGSVTLTMYKEYYTHLEQLPRILNNKVQVVCDAMRDAMLRRQDADRYLLPVLTSYVQKQSDKDLADALIKVKTVKEAERRNGQLEISADEALKYLLYLVDVNRLYDVALGLYDFDLVMLVAAKSNKDPKEYLPFLNKLRRMEPNYSFFLIDKHLKRFESALYHISLCPEEEYFQECLDLVKTHKLFSKALDVFPKGSSRYLDIATVYADYLLDNKLYQEAGIMYARAQKYHKALTAYQIAGDWRETLLAANQLQYKENKLHELCQQLVSRLKGKCQFGEAAEVLSHHLGDFEESIAVLVQGRLWNEAVWSSFHYRRADMIETHVKPGILEHLEQLSGQLTSSKKQFTAYKTRLNAVRTAKEQLQIEEKDGELQEEYDLYSDTSSIMSSTLTASYTGSHTSGHSRRSSKNRRKHERKMLSLKEGSPYEELALVRALHQVITTTYNATEEVQSLCLVLLRFDFDKEAANLQKLLSDLIQEMDNAKHEIWTTDLMEQPLVGFGPDATVNSLTTRFQNQGLTNSNLALLEPNFRFPPQNKNISWKVSILSAV</sequence>
<gene>
    <name evidence="12" type="ORF">L798_10020</name>
</gene>
<dbReference type="OMA" id="WRESLYC"/>
<dbReference type="GO" id="GO:0033588">
    <property type="term" value="C:elongator holoenzyme complex"/>
    <property type="evidence" value="ECO:0007669"/>
    <property type="project" value="InterPro"/>
</dbReference>
<proteinExistence type="inferred from homology"/>
<feature type="domain" description="ELP1 first N-terminal beta-propeller" evidence="7">
    <location>
        <begin position="1"/>
        <end position="341"/>
    </location>
</feature>
<dbReference type="UniPathway" id="UPA00988"/>
<feature type="compositionally biased region" description="Basic residues" evidence="6">
    <location>
        <begin position="1143"/>
        <end position="1157"/>
    </location>
</feature>
<feature type="domain" description="ELP1 N-terminal second beta-propeller" evidence="8">
    <location>
        <begin position="382"/>
        <end position="652"/>
    </location>
</feature>
<feature type="domain" description="ELP1 alpha-solenoid" evidence="10">
    <location>
        <begin position="676"/>
        <end position="880"/>
    </location>
</feature>
<evidence type="ECO:0000256" key="6">
    <source>
        <dbReference type="SAM" id="MobiDB-lite"/>
    </source>
</evidence>
<dbReference type="Pfam" id="PF23797">
    <property type="entry name" value="Beta-prop_ELP1_2nd"/>
    <property type="match status" value="1"/>
</dbReference>
<evidence type="ECO:0000256" key="2">
    <source>
        <dbReference type="ARBA" id="ARBA00006086"/>
    </source>
</evidence>
<feature type="domain" description="ELP1 TPR" evidence="9">
    <location>
        <begin position="887"/>
        <end position="1049"/>
    </location>
</feature>
<evidence type="ECO:0000256" key="4">
    <source>
        <dbReference type="ARBA" id="ARBA00022694"/>
    </source>
</evidence>
<evidence type="ECO:0000259" key="7">
    <source>
        <dbReference type="Pfam" id="PF04762"/>
    </source>
</evidence>
<dbReference type="InterPro" id="IPR056167">
    <property type="entry name" value="A-sol_ELP1"/>
</dbReference>
<dbReference type="GO" id="GO:0005634">
    <property type="term" value="C:nucleus"/>
    <property type="evidence" value="ECO:0007669"/>
    <property type="project" value="UniProtKB-SubCell"/>
</dbReference>
<dbReference type="OrthoDB" id="40048at2759"/>